<feature type="domain" description="EAL" evidence="11">
    <location>
        <begin position="251"/>
        <end position="501"/>
    </location>
</feature>
<dbReference type="Pfam" id="PF00563">
    <property type="entry name" value="EAL"/>
    <property type="match status" value="1"/>
</dbReference>
<keyword evidence="6" id="KW-0378">Hydrolase</keyword>
<dbReference type="PROSITE" id="PS50883">
    <property type="entry name" value="EAL"/>
    <property type="match status" value="1"/>
</dbReference>
<dbReference type="GO" id="GO:0005886">
    <property type="term" value="C:plasma membrane"/>
    <property type="evidence" value="ECO:0007669"/>
    <property type="project" value="UniProtKB-SubCell"/>
</dbReference>
<dbReference type="EC" id="3.1.4.52" evidence="2"/>
<evidence type="ECO:0000256" key="3">
    <source>
        <dbReference type="ARBA" id="ARBA00022475"/>
    </source>
</evidence>
<gene>
    <name evidence="12" type="ORF">AMR76_18770</name>
</gene>
<dbReference type="SMART" id="SM00052">
    <property type="entry name" value="EAL"/>
    <property type="match status" value="1"/>
</dbReference>
<dbReference type="InterPro" id="IPR050706">
    <property type="entry name" value="Cyclic-di-GMP_PDE-like"/>
</dbReference>
<dbReference type="Pfam" id="PF12792">
    <property type="entry name" value="CSS-motif"/>
    <property type="match status" value="1"/>
</dbReference>
<dbReference type="InterPro" id="IPR001633">
    <property type="entry name" value="EAL_dom"/>
</dbReference>
<name>A0A0Q2UUN6_VIBFU</name>
<evidence type="ECO:0000256" key="7">
    <source>
        <dbReference type="ARBA" id="ARBA00022989"/>
    </source>
</evidence>
<dbReference type="InterPro" id="IPR035919">
    <property type="entry name" value="EAL_sf"/>
</dbReference>
<dbReference type="InterPro" id="IPR024744">
    <property type="entry name" value="CSS-motif_dom"/>
</dbReference>
<evidence type="ECO:0000313" key="12">
    <source>
        <dbReference type="EMBL" id="KQH84272.1"/>
    </source>
</evidence>
<evidence type="ECO:0000256" key="9">
    <source>
        <dbReference type="ARBA" id="ARBA00034290"/>
    </source>
</evidence>
<keyword evidence="7 10" id="KW-1133">Transmembrane helix</keyword>
<protein>
    <recommendedName>
        <fullName evidence="2">cyclic-guanylate-specific phosphodiesterase</fullName>
        <ecNumber evidence="2">3.1.4.52</ecNumber>
    </recommendedName>
</protein>
<dbReference type="PANTHER" id="PTHR33121">
    <property type="entry name" value="CYCLIC DI-GMP PHOSPHODIESTERASE PDEF"/>
    <property type="match status" value="1"/>
</dbReference>
<dbReference type="RefSeq" id="WP_055466856.1">
    <property type="nucleotide sequence ID" value="NZ_LKHS01000020.1"/>
</dbReference>
<dbReference type="PANTHER" id="PTHR33121:SF79">
    <property type="entry name" value="CYCLIC DI-GMP PHOSPHODIESTERASE PDED-RELATED"/>
    <property type="match status" value="1"/>
</dbReference>
<comment type="subcellular location">
    <subcellularLocation>
        <location evidence="1">Cell membrane</location>
        <topology evidence="1">Multi-pass membrane protein</topology>
    </subcellularLocation>
</comment>
<dbReference type="GO" id="GO:0071111">
    <property type="term" value="F:cyclic-guanylate-specific phosphodiesterase activity"/>
    <property type="evidence" value="ECO:0007669"/>
    <property type="project" value="UniProtKB-EC"/>
</dbReference>
<feature type="transmembrane region" description="Helical" evidence="10">
    <location>
        <begin position="225"/>
        <end position="250"/>
    </location>
</feature>
<evidence type="ECO:0000256" key="10">
    <source>
        <dbReference type="SAM" id="Phobius"/>
    </source>
</evidence>
<keyword evidence="4" id="KW-0973">c-di-GMP</keyword>
<dbReference type="SUPFAM" id="SSF141868">
    <property type="entry name" value="EAL domain-like"/>
    <property type="match status" value="1"/>
</dbReference>
<comment type="catalytic activity">
    <reaction evidence="9">
        <text>3',3'-c-di-GMP + H2O = 5'-phosphoguanylyl(3'-&gt;5')guanosine + H(+)</text>
        <dbReference type="Rhea" id="RHEA:24902"/>
        <dbReference type="ChEBI" id="CHEBI:15377"/>
        <dbReference type="ChEBI" id="CHEBI:15378"/>
        <dbReference type="ChEBI" id="CHEBI:58754"/>
        <dbReference type="ChEBI" id="CHEBI:58805"/>
        <dbReference type="EC" id="3.1.4.52"/>
    </reaction>
</comment>
<sequence length="513" mass="58267">MLRRLSKQQIQWMKRALAIILLPLPIVISAAYRAGMESVDSNLMNMANSYVSRIEVIINELRNENEKALYNPRNCEKLQDDLLFESILREMLIVNDGTITCSSKRGELNRDISRYYPNGQIKSNVVLFDLEGDPAKRTLLVIDADAHDTTHGVISVVEKNYIAGRLGYHTDNRIKKLAFKLHDTTYPYNTSFNTVNRSVVAKSDRYSFLLMLEASDPYVTERLTFYLLGALPVSFAISVLITILLFFFGGRSSLVDDLRKGLERRELFMAYQPVVRSEPCEIKGFEALVRWVNPKLGFVGPDNFIPIAEEFGLINKLTDYVLDSVLRDWSKAKLIERHHMGVNIPPSYLLDPVCVEKLKQYAKAYKDINLQLIAEITERQLLDEQGQQVLHELRNSGILVAIDDFGTGRTALSVLQNIEFDFLKIDKCFVDTIGVESVNAPVLNAIIDLSHQLQVEIVAEGVETKVQSCYLKEKGVQYQQGYYYAKPLSFSDALLELDTCCLRHAPDECECVV</sequence>
<keyword evidence="13" id="KW-1185">Reference proteome</keyword>
<dbReference type="AlphaFoldDB" id="A0A0Q2UUN6"/>
<evidence type="ECO:0000256" key="6">
    <source>
        <dbReference type="ARBA" id="ARBA00022801"/>
    </source>
</evidence>
<evidence type="ECO:0000256" key="4">
    <source>
        <dbReference type="ARBA" id="ARBA00022636"/>
    </source>
</evidence>
<organism evidence="12 13">
    <name type="scientific">Vibrio furnissii</name>
    <dbReference type="NCBI Taxonomy" id="29494"/>
    <lineage>
        <taxon>Bacteria</taxon>
        <taxon>Pseudomonadati</taxon>
        <taxon>Pseudomonadota</taxon>
        <taxon>Gammaproteobacteria</taxon>
        <taxon>Vibrionales</taxon>
        <taxon>Vibrionaceae</taxon>
        <taxon>Vibrio</taxon>
    </lineage>
</organism>
<accession>A0A0Q2UUN6</accession>
<dbReference type="EMBL" id="LKHS01000020">
    <property type="protein sequence ID" value="KQH84272.1"/>
    <property type="molecule type" value="Genomic_DNA"/>
</dbReference>
<evidence type="ECO:0000256" key="1">
    <source>
        <dbReference type="ARBA" id="ARBA00004651"/>
    </source>
</evidence>
<evidence type="ECO:0000256" key="2">
    <source>
        <dbReference type="ARBA" id="ARBA00012282"/>
    </source>
</evidence>
<dbReference type="InParanoid" id="A0A0Q2UUN6"/>
<proteinExistence type="predicted"/>
<dbReference type="Proteomes" id="UP000051221">
    <property type="component" value="Unassembled WGS sequence"/>
</dbReference>
<dbReference type="FunCoup" id="A0A0Q2UUN6">
    <property type="interactions" value="62"/>
</dbReference>
<evidence type="ECO:0000259" key="11">
    <source>
        <dbReference type="PROSITE" id="PS50883"/>
    </source>
</evidence>
<evidence type="ECO:0000256" key="5">
    <source>
        <dbReference type="ARBA" id="ARBA00022692"/>
    </source>
</evidence>
<reference evidence="12 13" key="1">
    <citation type="submission" date="2015-08" db="EMBL/GenBank/DDBJ databases">
        <title>Antibacterial properties of a collection of Vibrionaceae strains.</title>
        <authorList>
            <person name="Giubergia S."/>
        </authorList>
    </citation>
    <scope>NUCLEOTIDE SEQUENCE [LARGE SCALE GENOMIC DNA]</scope>
    <source>
        <strain evidence="12 13">S0821</strain>
    </source>
</reference>
<evidence type="ECO:0000256" key="8">
    <source>
        <dbReference type="ARBA" id="ARBA00023136"/>
    </source>
</evidence>
<evidence type="ECO:0000313" key="13">
    <source>
        <dbReference type="Proteomes" id="UP000051221"/>
    </source>
</evidence>
<keyword evidence="5 10" id="KW-0812">Transmembrane</keyword>
<comment type="caution">
    <text evidence="12">The sequence shown here is derived from an EMBL/GenBank/DDBJ whole genome shotgun (WGS) entry which is preliminary data.</text>
</comment>
<keyword evidence="8 10" id="KW-0472">Membrane</keyword>
<keyword evidence="3" id="KW-1003">Cell membrane</keyword>
<dbReference type="Gene3D" id="3.20.20.450">
    <property type="entry name" value="EAL domain"/>
    <property type="match status" value="1"/>
</dbReference>
<dbReference type="CDD" id="cd01948">
    <property type="entry name" value="EAL"/>
    <property type="match status" value="1"/>
</dbReference>